<evidence type="ECO:0000313" key="2">
    <source>
        <dbReference type="Proteomes" id="UP001055879"/>
    </source>
</evidence>
<dbReference type="EMBL" id="CM042052">
    <property type="protein sequence ID" value="KAI3720003.1"/>
    <property type="molecule type" value="Genomic_DNA"/>
</dbReference>
<evidence type="ECO:0000313" key="1">
    <source>
        <dbReference type="EMBL" id="KAI3720003.1"/>
    </source>
</evidence>
<accession>A0ACB9BEK6</accession>
<proteinExistence type="predicted"/>
<dbReference type="Proteomes" id="UP001055879">
    <property type="component" value="Linkage Group LG06"/>
</dbReference>
<organism evidence="1 2">
    <name type="scientific">Arctium lappa</name>
    <name type="common">Greater burdock</name>
    <name type="synonym">Lappa major</name>
    <dbReference type="NCBI Taxonomy" id="4217"/>
    <lineage>
        <taxon>Eukaryota</taxon>
        <taxon>Viridiplantae</taxon>
        <taxon>Streptophyta</taxon>
        <taxon>Embryophyta</taxon>
        <taxon>Tracheophyta</taxon>
        <taxon>Spermatophyta</taxon>
        <taxon>Magnoliopsida</taxon>
        <taxon>eudicotyledons</taxon>
        <taxon>Gunneridae</taxon>
        <taxon>Pentapetalae</taxon>
        <taxon>asterids</taxon>
        <taxon>campanulids</taxon>
        <taxon>Asterales</taxon>
        <taxon>Asteraceae</taxon>
        <taxon>Carduoideae</taxon>
        <taxon>Cardueae</taxon>
        <taxon>Arctiinae</taxon>
        <taxon>Arctium</taxon>
    </lineage>
</organism>
<reference evidence="1 2" key="2">
    <citation type="journal article" date="2022" name="Mol. Ecol. Resour.">
        <title>The genomes of chicory, endive, great burdock and yacon provide insights into Asteraceae paleo-polyploidization history and plant inulin production.</title>
        <authorList>
            <person name="Fan W."/>
            <person name="Wang S."/>
            <person name="Wang H."/>
            <person name="Wang A."/>
            <person name="Jiang F."/>
            <person name="Liu H."/>
            <person name="Zhao H."/>
            <person name="Xu D."/>
            <person name="Zhang Y."/>
        </authorList>
    </citation>
    <scope>NUCLEOTIDE SEQUENCE [LARGE SCALE GENOMIC DNA]</scope>
    <source>
        <strain evidence="2">cv. Niubang</strain>
    </source>
</reference>
<sequence length="129" mass="14529">MESWDAEEDDAAFYAELTRQMLLLMDEDHEEIHSRNVELSRRSLVSSVTSGTGNYFSWWDKGPEEVPSWMERLWTAASNKGSGTGVFIPQVVAAGKSRRRRHNNKPKKNNVVNGGGRIFNSSTAKITRG</sequence>
<protein>
    <submittedName>
        <fullName evidence="1">Uncharacterized protein</fullName>
    </submittedName>
</protein>
<gene>
    <name evidence="1" type="ORF">L6452_20910</name>
</gene>
<comment type="caution">
    <text evidence="1">The sequence shown here is derived from an EMBL/GenBank/DDBJ whole genome shotgun (WGS) entry which is preliminary data.</text>
</comment>
<reference evidence="2" key="1">
    <citation type="journal article" date="2022" name="Mol. Ecol. Resour.">
        <title>The genomes of chicory, endive, great burdock and yacon provide insights into Asteraceae palaeo-polyploidization history and plant inulin production.</title>
        <authorList>
            <person name="Fan W."/>
            <person name="Wang S."/>
            <person name="Wang H."/>
            <person name="Wang A."/>
            <person name="Jiang F."/>
            <person name="Liu H."/>
            <person name="Zhao H."/>
            <person name="Xu D."/>
            <person name="Zhang Y."/>
        </authorList>
    </citation>
    <scope>NUCLEOTIDE SEQUENCE [LARGE SCALE GENOMIC DNA]</scope>
    <source>
        <strain evidence="2">cv. Niubang</strain>
    </source>
</reference>
<keyword evidence="2" id="KW-1185">Reference proteome</keyword>
<name>A0ACB9BEK6_ARCLA</name>